<name>A0A8H3GE54_9AGAM</name>
<evidence type="ECO:0000256" key="2">
    <source>
        <dbReference type="SAM" id="SignalP"/>
    </source>
</evidence>
<dbReference type="EMBL" id="CAJMWS010000504">
    <property type="protein sequence ID" value="CAE6448337.1"/>
    <property type="molecule type" value="Genomic_DNA"/>
</dbReference>
<feature type="compositionally biased region" description="Pro residues" evidence="1">
    <location>
        <begin position="359"/>
        <end position="371"/>
    </location>
</feature>
<dbReference type="Proteomes" id="UP000663846">
    <property type="component" value="Unassembled WGS sequence"/>
</dbReference>
<proteinExistence type="predicted"/>
<feature type="region of interest" description="Disordered" evidence="1">
    <location>
        <begin position="79"/>
        <end position="100"/>
    </location>
</feature>
<evidence type="ECO:0000313" key="3">
    <source>
        <dbReference type="EMBL" id="CAE6448337.1"/>
    </source>
</evidence>
<feature type="compositionally biased region" description="Polar residues" evidence="1">
    <location>
        <begin position="91"/>
        <end position="100"/>
    </location>
</feature>
<keyword evidence="2" id="KW-0732">Signal</keyword>
<sequence>MMFVSRLIVAVGALFATARDFSGPPDPGDYANLIRWNARTSTTTRMTGHSVAPIKVLPSGSVTRPRGFSGQSRGFTRVYPRLDPPSPIPTPHSNTTRLDESSSQWPVFTVLPYEGLKELAPYDDRRALVVYGHTGTQELVVYYRPTAIAIYSGLVNYVQFWVNPKYYDILAHVYRPRFVADAHLTRQYAHLDPTDFDQWAVDNPIDAMLVGERSCLRKVLGATPLEHQTIGHFERRPEESASRILAYFHSLGVLFALAIMVSEEYTELQRETGRNQPTGPVNPPGGESDWSILPGVVDSSGEKQTEATAGNDWWKNAGEGSNDIEYSTSMGFLELPAITTPEPIPLPVVVETSKSSNPPIRPPKALPPRPSGPRFKTAAWRRCRVK</sequence>
<dbReference type="AlphaFoldDB" id="A0A8H3GE54"/>
<evidence type="ECO:0000313" key="4">
    <source>
        <dbReference type="Proteomes" id="UP000663846"/>
    </source>
</evidence>
<protein>
    <submittedName>
        <fullName evidence="3">Uncharacterized protein</fullName>
    </submittedName>
</protein>
<accession>A0A8H3GE54</accession>
<feature type="chain" id="PRO_5034227589" evidence="2">
    <location>
        <begin position="19"/>
        <end position="386"/>
    </location>
</feature>
<feature type="signal peptide" evidence="2">
    <location>
        <begin position="1"/>
        <end position="18"/>
    </location>
</feature>
<reference evidence="3" key="1">
    <citation type="submission" date="2021-01" db="EMBL/GenBank/DDBJ databases">
        <authorList>
            <person name="Kaushik A."/>
        </authorList>
    </citation>
    <scope>NUCLEOTIDE SEQUENCE</scope>
    <source>
        <strain evidence="3">AG1-1C</strain>
    </source>
</reference>
<evidence type="ECO:0000256" key="1">
    <source>
        <dbReference type="SAM" id="MobiDB-lite"/>
    </source>
</evidence>
<feature type="region of interest" description="Disordered" evidence="1">
    <location>
        <begin position="270"/>
        <end position="316"/>
    </location>
</feature>
<feature type="region of interest" description="Disordered" evidence="1">
    <location>
        <begin position="350"/>
        <end position="386"/>
    </location>
</feature>
<organism evidence="3 4">
    <name type="scientific">Rhizoctonia solani</name>
    <dbReference type="NCBI Taxonomy" id="456999"/>
    <lineage>
        <taxon>Eukaryota</taxon>
        <taxon>Fungi</taxon>
        <taxon>Dikarya</taxon>
        <taxon>Basidiomycota</taxon>
        <taxon>Agaricomycotina</taxon>
        <taxon>Agaricomycetes</taxon>
        <taxon>Cantharellales</taxon>
        <taxon>Ceratobasidiaceae</taxon>
        <taxon>Rhizoctonia</taxon>
    </lineage>
</organism>
<comment type="caution">
    <text evidence="3">The sequence shown here is derived from an EMBL/GenBank/DDBJ whole genome shotgun (WGS) entry which is preliminary data.</text>
</comment>
<gene>
    <name evidence="3" type="ORF">RDB_LOCUS141584</name>
</gene>